<proteinExistence type="predicted"/>
<gene>
    <name evidence="5" type="ORF">ACLA_025460</name>
</gene>
<dbReference type="eggNOG" id="ENOG502ST5U">
    <property type="taxonomic scope" value="Eukaryota"/>
</dbReference>
<reference evidence="5 6" key="1">
    <citation type="journal article" date="2008" name="PLoS Genet.">
        <title>Genomic islands in the pathogenic filamentous fungus Aspergillus fumigatus.</title>
        <authorList>
            <person name="Fedorova N.D."/>
            <person name="Khaldi N."/>
            <person name="Joardar V.S."/>
            <person name="Maiti R."/>
            <person name="Amedeo P."/>
            <person name="Anderson M.J."/>
            <person name="Crabtree J."/>
            <person name="Silva J.C."/>
            <person name="Badger J.H."/>
            <person name="Albarraq A."/>
            <person name="Angiuoli S."/>
            <person name="Bussey H."/>
            <person name="Bowyer P."/>
            <person name="Cotty P.J."/>
            <person name="Dyer P.S."/>
            <person name="Egan A."/>
            <person name="Galens K."/>
            <person name="Fraser-Liggett C.M."/>
            <person name="Haas B.J."/>
            <person name="Inman J.M."/>
            <person name="Kent R."/>
            <person name="Lemieux S."/>
            <person name="Malavazi I."/>
            <person name="Orvis J."/>
            <person name="Roemer T."/>
            <person name="Ronning C.M."/>
            <person name="Sundaram J.P."/>
            <person name="Sutton G."/>
            <person name="Turner G."/>
            <person name="Venter J.C."/>
            <person name="White O.R."/>
            <person name="Whitty B.R."/>
            <person name="Youngman P."/>
            <person name="Wolfe K.H."/>
            <person name="Goldman G.H."/>
            <person name="Wortman J.R."/>
            <person name="Jiang B."/>
            <person name="Denning D.W."/>
            <person name="Nierman W.C."/>
        </authorList>
    </citation>
    <scope>NUCLEOTIDE SEQUENCE [LARGE SCALE GENOMIC DNA]</scope>
    <source>
        <strain evidence="6">ATCC 1007 / CBS 513.65 / DSM 816 / NCTC 3887 / NRRL 1</strain>
    </source>
</reference>
<organism evidence="5 6">
    <name type="scientific">Aspergillus clavatus (strain ATCC 1007 / CBS 513.65 / DSM 816 / NCTC 3887 / NRRL 1 / QM 1276 / 107)</name>
    <dbReference type="NCBI Taxonomy" id="344612"/>
    <lineage>
        <taxon>Eukaryota</taxon>
        <taxon>Fungi</taxon>
        <taxon>Dikarya</taxon>
        <taxon>Ascomycota</taxon>
        <taxon>Pezizomycotina</taxon>
        <taxon>Eurotiomycetes</taxon>
        <taxon>Eurotiomycetidae</taxon>
        <taxon>Eurotiales</taxon>
        <taxon>Aspergillaceae</taxon>
        <taxon>Aspergillus</taxon>
        <taxon>Aspergillus subgen. Fumigati</taxon>
    </lineage>
</organism>
<feature type="region of interest" description="Disordered" evidence="4">
    <location>
        <begin position="1"/>
        <end position="134"/>
    </location>
</feature>
<evidence type="ECO:0000256" key="3">
    <source>
        <dbReference type="ARBA" id="ARBA00023288"/>
    </source>
</evidence>
<dbReference type="EMBL" id="DS027059">
    <property type="protein sequence ID" value="EAW07829.1"/>
    <property type="molecule type" value="Genomic_DNA"/>
</dbReference>
<evidence type="ECO:0000256" key="1">
    <source>
        <dbReference type="ARBA" id="ARBA00022707"/>
    </source>
</evidence>
<keyword evidence="3" id="KW-0449">Lipoprotein</keyword>
<dbReference type="KEGG" id="act:ACLA_025460"/>
<feature type="compositionally biased region" description="Low complexity" evidence="4">
    <location>
        <begin position="100"/>
        <end position="110"/>
    </location>
</feature>
<evidence type="ECO:0000313" key="5">
    <source>
        <dbReference type="EMBL" id="EAW07829.1"/>
    </source>
</evidence>
<feature type="compositionally biased region" description="Polar residues" evidence="4">
    <location>
        <begin position="111"/>
        <end position="134"/>
    </location>
</feature>
<evidence type="ECO:0000256" key="2">
    <source>
        <dbReference type="ARBA" id="ARBA00023139"/>
    </source>
</evidence>
<dbReference type="Proteomes" id="UP000006701">
    <property type="component" value="Unassembled WGS sequence"/>
</dbReference>
<name>A1CQA8_ASPCL</name>
<dbReference type="OMA" id="CGKQSKD"/>
<dbReference type="RefSeq" id="XP_001269255.1">
    <property type="nucleotide sequence ID" value="XM_001269254.1"/>
</dbReference>
<keyword evidence="2" id="KW-0564">Palmitate</keyword>
<dbReference type="VEuPathDB" id="FungiDB:ACLA_025460"/>
<dbReference type="GeneID" id="4700679"/>
<keyword evidence="6" id="KW-1185">Reference proteome</keyword>
<sequence>MGNICSSSKNQPSASSQPGRVLGSSQHPPSAAPRAPLPAKSNRQANWKSPGRTLGDSDGDTAEGADADRADARTNAAIAAQNRAESAAGAQKGKLGSRLAAQKAQTQAQTLSEASREQTAVRNMDQASEATRWN</sequence>
<evidence type="ECO:0000256" key="4">
    <source>
        <dbReference type="SAM" id="MobiDB-lite"/>
    </source>
</evidence>
<dbReference type="HOGENOM" id="CLU_133420_0_0_1"/>
<keyword evidence="1" id="KW-0519">Myristate</keyword>
<dbReference type="Pfam" id="PF15811">
    <property type="entry name" value="SVIP"/>
    <property type="match status" value="1"/>
</dbReference>
<feature type="compositionally biased region" description="Low complexity" evidence="4">
    <location>
        <begin position="28"/>
        <end position="39"/>
    </location>
</feature>
<feature type="compositionally biased region" description="Low complexity" evidence="4">
    <location>
        <begin position="73"/>
        <end position="88"/>
    </location>
</feature>
<dbReference type="AlphaFoldDB" id="A1CQA8"/>
<protein>
    <submittedName>
        <fullName evidence="5">Uncharacterized protein</fullName>
    </submittedName>
</protein>
<accession>A1CQA8</accession>
<evidence type="ECO:0000313" key="6">
    <source>
        <dbReference type="Proteomes" id="UP000006701"/>
    </source>
</evidence>
<feature type="compositionally biased region" description="Low complexity" evidence="4">
    <location>
        <begin position="1"/>
        <end position="18"/>
    </location>
</feature>
<dbReference type="InterPro" id="IPR031632">
    <property type="entry name" value="SVIP"/>
</dbReference>